<evidence type="ECO:0000313" key="2">
    <source>
        <dbReference type="Proteomes" id="UP000636479"/>
    </source>
</evidence>
<organism evidence="1 2">
    <name type="scientific">Mycena indigotica</name>
    <dbReference type="NCBI Taxonomy" id="2126181"/>
    <lineage>
        <taxon>Eukaryota</taxon>
        <taxon>Fungi</taxon>
        <taxon>Dikarya</taxon>
        <taxon>Basidiomycota</taxon>
        <taxon>Agaricomycotina</taxon>
        <taxon>Agaricomycetes</taxon>
        <taxon>Agaricomycetidae</taxon>
        <taxon>Agaricales</taxon>
        <taxon>Marasmiineae</taxon>
        <taxon>Mycenaceae</taxon>
        <taxon>Mycena</taxon>
    </lineage>
</organism>
<dbReference type="AlphaFoldDB" id="A0A8H6WEA5"/>
<comment type="caution">
    <text evidence="1">The sequence shown here is derived from an EMBL/GenBank/DDBJ whole genome shotgun (WGS) entry which is preliminary data.</text>
</comment>
<keyword evidence="2" id="KW-1185">Reference proteome</keyword>
<protein>
    <submittedName>
        <fullName evidence="1">Uncharacterized protein</fullName>
    </submittedName>
</protein>
<sequence>MAESTILPTELEWYIFRLAAYNASDLSGIRVLMQVAWRVKNWTEPLLYRVFAIGYSPANARYIAPSIPVLDFFAFTRLVQDKGPAWFAQTVEDLLLINLHPGPTAEVLAACTGVRRLTVSTLRPRRDDPAVPFESALAALTRLEVFHGRLDHFFDVLALGFHIADQLCLAHLTHAELVDTPSAGRPPVDRDRLWRAVLALPSLTHLACSTAHWAALSADSADAVVAALHPAGRLHAFVLIRYSPGTVPRVSAALRQRAGFVLFIHGIGYWAQDWSNGASLHEEGDFWTQADEFIRKRTAAAGGDNGDTYALHTPHPIPNLDQDWGKIIES</sequence>
<evidence type="ECO:0000313" key="1">
    <source>
        <dbReference type="EMBL" id="KAF7309264.1"/>
    </source>
</evidence>
<dbReference type="Proteomes" id="UP000636479">
    <property type="component" value="Unassembled WGS sequence"/>
</dbReference>
<dbReference type="EMBL" id="JACAZF010000003">
    <property type="protein sequence ID" value="KAF7309264.1"/>
    <property type="molecule type" value="Genomic_DNA"/>
</dbReference>
<accession>A0A8H6WEA5</accession>
<reference evidence="1" key="1">
    <citation type="submission" date="2020-05" db="EMBL/GenBank/DDBJ databases">
        <title>Mycena genomes resolve the evolution of fungal bioluminescence.</title>
        <authorList>
            <person name="Tsai I.J."/>
        </authorList>
    </citation>
    <scope>NUCLEOTIDE SEQUENCE</scope>
    <source>
        <strain evidence="1">171206Taipei</strain>
    </source>
</reference>
<dbReference type="RefSeq" id="XP_037222714.1">
    <property type="nucleotide sequence ID" value="XM_037359829.1"/>
</dbReference>
<gene>
    <name evidence="1" type="ORF">MIND_00296700</name>
</gene>
<name>A0A8H6WEA5_9AGAR</name>
<proteinExistence type="predicted"/>
<dbReference type="OrthoDB" id="3145912at2759"/>
<dbReference type="GeneID" id="59342345"/>